<name>A0ABP8NHM7_9BACT</name>
<organism evidence="2 3">
    <name type="scientific">Nibrella saemangeumensis</name>
    <dbReference type="NCBI Taxonomy" id="1084526"/>
    <lineage>
        <taxon>Bacteria</taxon>
        <taxon>Pseudomonadati</taxon>
        <taxon>Bacteroidota</taxon>
        <taxon>Cytophagia</taxon>
        <taxon>Cytophagales</taxon>
        <taxon>Spirosomataceae</taxon>
        <taxon>Nibrella</taxon>
    </lineage>
</organism>
<accession>A0ABP8NHM7</accession>
<gene>
    <name evidence="2" type="ORF">GCM10023189_46250</name>
</gene>
<dbReference type="Gene3D" id="2.60.120.10">
    <property type="entry name" value="Jelly Rolls"/>
    <property type="match status" value="1"/>
</dbReference>
<dbReference type="InterPro" id="IPR014710">
    <property type="entry name" value="RmlC-like_jellyroll"/>
</dbReference>
<protein>
    <recommendedName>
        <fullName evidence="1">Cupin type-2 domain-containing protein</fullName>
    </recommendedName>
</protein>
<evidence type="ECO:0000313" key="3">
    <source>
        <dbReference type="Proteomes" id="UP001501175"/>
    </source>
</evidence>
<dbReference type="PANTHER" id="PTHR36440">
    <property type="entry name" value="PUTATIVE (AFU_ORTHOLOGUE AFUA_8G07350)-RELATED"/>
    <property type="match status" value="1"/>
</dbReference>
<dbReference type="Pfam" id="PF07883">
    <property type="entry name" value="Cupin_2"/>
    <property type="match status" value="1"/>
</dbReference>
<keyword evidence="3" id="KW-1185">Reference proteome</keyword>
<dbReference type="SUPFAM" id="SSF51182">
    <property type="entry name" value="RmlC-like cupins"/>
    <property type="match status" value="1"/>
</dbReference>
<reference evidence="3" key="1">
    <citation type="journal article" date="2019" name="Int. J. Syst. Evol. Microbiol.">
        <title>The Global Catalogue of Microorganisms (GCM) 10K type strain sequencing project: providing services to taxonomists for standard genome sequencing and annotation.</title>
        <authorList>
            <consortium name="The Broad Institute Genomics Platform"/>
            <consortium name="The Broad Institute Genome Sequencing Center for Infectious Disease"/>
            <person name="Wu L."/>
            <person name="Ma J."/>
        </authorList>
    </citation>
    <scope>NUCLEOTIDE SEQUENCE [LARGE SCALE GENOMIC DNA]</scope>
    <source>
        <strain evidence="3">JCM 17927</strain>
    </source>
</reference>
<feature type="domain" description="Cupin type-2" evidence="1">
    <location>
        <begin position="35"/>
        <end position="100"/>
    </location>
</feature>
<dbReference type="RefSeq" id="WP_345247489.1">
    <property type="nucleotide sequence ID" value="NZ_BAABHD010000079.1"/>
</dbReference>
<dbReference type="InterPro" id="IPR013096">
    <property type="entry name" value="Cupin_2"/>
</dbReference>
<dbReference type="EMBL" id="BAABHD010000079">
    <property type="protein sequence ID" value="GAA4465519.1"/>
    <property type="molecule type" value="Genomic_DNA"/>
</dbReference>
<dbReference type="InterPro" id="IPR011051">
    <property type="entry name" value="RmlC_Cupin_sf"/>
</dbReference>
<dbReference type="PANTHER" id="PTHR36440:SF1">
    <property type="entry name" value="PUTATIVE (AFU_ORTHOLOGUE AFUA_8G07350)-RELATED"/>
    <property type="match status" value="1"/>
</dbReference>
<dbReference type="InterPro" id="IPR053146">
    <property type="entry name" value="QDO-like"/>
</dbReference>
<evidence type="ECO:0000259" key="1">
    <source>
        <dbReference type="Pfam" id="PF07883"/>
    </source>
</evidence>
<sequence>MAYIDQVIANPKTGQSIRFIQTSRDTRGRLLEMESTYNPHSTEPVAHYHPQQDEAFTVLAGALTVRINGTLTALKAGDTLHIPKNTIHSMWNNGDQPAVVNWQVRPALNTEFLLESGMRLASDGKTKADGTPPLLQAVVLVHQFRNEYRLAKPPYAVQRLLFPILAAIGRLLGYRATYEKYNQEQPGVMKVLE</sequence>
<proteinExistence type="predicted"/>
<comment type="caution">
    <text evidence="2">The sequence shown here is derived from an EMBL/GenBank/DDBJ whole genome shotgun (WGS) entry which is preliminary data.</text>
</comment>
<dbReference type="Proteomes" id="UP001501175">
    <property type="component" value="Unassembled WGS sequence"/>
</dbReference>
<evidence type="ECO:0000313" key="2">
    <source>
        <dbReference type="EMBL" id="GAA4465519.1"/>
    </source>
</evidence>